<dbReference type="EMBL" id="GDIP01228150">
    <property type="protein sequence ID" value="JAI95251.1"/>
    <property type="molecule type" value="Transcribed_RNA"/>
</dbReference>
<dbReference type="AlphaFoldDB" id="A0A0P6AZE8"/>
<organism evidence="1">
    <name type="scientific">Daphnia magna</name>
    <dbReference type="NCBI Taxonomy" id="35525"/>
    <lineage>
        <taxon>Eukaryota</taxon>
        <taxon>Metazoa</taxon>
        <taxon>Ecdysozoa</taxon>
        <taxon>Arthropoda</taxon>
        <taxon>Crustacea</taxon>
        <taxon>Branchiopoda</taxon>
        <taxon>Diplostraca</taxon>
        <taxon>Cladocera</taxon>
        <taxon>Anomopoda</taxon>
        <taxon>Daphniidae</taxon>
        <taxon>Daphnia</taxon>
    </lineage>
</organism>
<sequence length="261" mass="28707">MSTVEVDVTLTVLLGKFTVSRSLIAQKSCWRACASASCWAGLLPYGWKPYGSIAAYRRPAEGYGFHPYGNNPAQQEAEAQARQQLFWAIRDLLTVNFPRSTVSVTSTSTVDMICTKSVARICRSNQVPFLRSPTSTENSERIEAGEEGDEQFPVVPTAVQQVEATALPTKQARAADPQYFVNPRAYENPLRNVQSAFYSGPYDPLPMPLYDRYQQPVAGQRQLFSGLLTATVTVSTNLKINTITKTPRCSTAGPLLQCPNA</sequence>
<dbReference type="OrthoDB" id="6348784at2759"/>
<protein>
    <submittedName>
        <fullName evidence="1">Uncharacterized protein</fullName>
    </submittedName>
</protein>
<reference evidence="1" key="2">
    <citation type="submission" date="2015-10" db="EMBL/GenBank/DDBJ databases">
        <authorList>
            <person name="Gilbert D.G."/>
        </authorList>
    </citation>
    <scope>NUCLEOTIDE SEQUENCE</scope>
</reference>
<proteinExistence type="predicted"/>
<accession>A0A0P6AZE8</accession>
<name>A0A0P6AZE8_9CRUS</name>
<evidence type="ECO:0000313" key="1">
    <source>
        <dbReference type="EMBL" id="JAI95251.1"/>
    </source>
</evidence>
<reference evidence="1" key="1">
    <citation type="submission" date="2015-10" db="EMBL/GenBank/DDBJ databases">
        <title>Daphnia magna gene sets from two clonal populations assembled and annotated with EvidentialGene.</title>
        <authorList>
            <person name="Gilbert D."/>
            <person name="Podicheti R."/>
            <person name="Orsini L."/>
            <person name="Colbourne J."/>
            <person name="Pfrender M."/>
        </authorList>
    </citation>
    <scope>NUCLEOTIDE SEQUENCE</scope>
</reference>